<dbReference type="EMBL" id="DSPX01000245">
    <property type="protein sequence ID" value="HGG03516.1"/>
    <property type="molecule type" value="Genomic_DNA"/>
</dbReference>
<name>A0A7C3VV79_9CYAN</name>
<reference evidence="2" key="1">
    <citation type="journal article" date="2020" name="mSystems">
        <title>Genome- and Community-Level Interaction Insights into Carbon Utilization and Element Cycling Functions of Hydrothermarchaeota in Hydrothermal Sediment.</title>
        <authorList>
            <person name="Zhou Z."/>
            <person name="Liu Y."/>
            <person name="Xu W."/>
            <person name="Pan J."/>
            <person name="Luo Z.H."/>
            <person name="Li M."/>
        </authorList>
    </citation>
    <scope>NUCLEOTIDE SEQUENCE [LARGE SCALE GENOMIC DNA]</scope>
    <source>
        <strain evidence="2">SpSt-374</strain>
    </source>
</reference>
<feature type="region of interest" description="Disordered" evidence="1">
    <location>
        <begin position="46"/>
        <end position="65"/>
    </location>
</feature>
<evidence type="ECO:0000256" key="1">
    <source>
        <dbReference type="SAM" id="MobiDB-lite"/>
    </source>
</evidence>
<dbReference type="AlphaFoldDB" id="A0A7C3VV79"/>
<feature type="compositionally biased region" description="Low complexity" evidence="1">
    <location>
        <begin position="56"/>
        <end position="65"/>
    </location>
</feature>
<comment type="caution">
    <text evidence="2">The sequence shown here is derived from an EMBL/GenBank/DDBJ whole genome shotgun (WGS) entry which is preliminary data.</text>
</comment>
<evidence type="ECO:0000313" key="2">
    <source>
        <dbReference type="EMBL" id="HGG03516.1"/>
    </source>
</evidence>
<accession>A0A7C3VV79</accession>
<sequence length="65" mass="6956">MRTGAIIVISNKNETFDIALTPVPLRPFDFAPFDCAQGSVHRLDQLGRGGKRRRGSVGSVGSVGE</sequence>
<organism evidence="2">
    <name type="scientific">Planktothricoides sp. SpSt-374</name>
    <dbReference type="NCBI Taxonomy" id="2282167"/>
    <lineage>
        <taxon>Bacteria</taxon>
        <taxon>Bacillati</taxon>
        <taxon>Cyanobacteriota</taxon>
        <taxon>Cyanophyceae</taxon>
        <taxon>Oscillatoriophycideae</taxon>
        <taxon>Oscillatoriales</taxon>
        <taxon>Oscillatoriaceae</taxon>
        <taxon>Planktothricoides</taxon>
    </lineage>
</organism>
<protein>
    <submittedName>
        <fullName evidence="2">Uncharacterized protein</fullName>
    </submittedName>
</protein>
<proteinExistence type="predicted"/>
<gene>
    <name evidence="2" type="ORF">ENR15_23470</name>
</gene>